<feature type="compositionally biased region" description="Basic and acidic residues" evidence="1">
    <location>
        <begin position="9"/>
        <end position="18"/>
    </location>
</feature>
<dbReference type="PANTHER" id="PTHR28089:SF1">
    <property type="entry name" value="PROTEIN ZDS1-RELATED"/>
    <property type="match status" value="1"/>
</dbReference>
<feature type="region of interest" description="Disordered" evidence="1">
    <location>
        <begin position="114"/>
        <end position="140"/>
    </location>
</feature>
<accession>A0A1C7N5F6</accession>
<dbReference type="PANTHER" id="PTHR28089">
    <property type="entry name" value="PROTEIN ZDS1-RELATED"/>
    <property type="match status" value="1"/>
</dbReference>
<name>A0A1C7N5F6_9FUNG</name>
<dbReference type="STRING" id="101091.A0A1C7N5F6"/>
<evidence type="ECO:0000313" key="3">
    <source>
        <dbReference type="EMBL" id="OBZ84353.1"/>
    </source>
</evidence>
<dbReference type="Pfam" id="PF08632">
    <property type="entry name" value="Zds_C"/>
    <property type="match status" value="1"/>
</dbReference>
<feature type="compositionally biased region" description="Basic and acidic residues" evidence="1">
    <location>
        <begin position="127"/>
        <end position="139"/>
    </location>
</feature>
<dbReference type="SMART" id="SM01327">
    <property type="entry name" value="Zds_C"/>
    <property type="match status" value="1"/>
</dbReference>
<reference evidence="3 4" key="1">
    <citation type="submission" date="2016-03" db="EMBL/GenBank/DDBJ databases">
        <title>Choanephora cucurbitarum.</title>
        <authorList>
            <person name="Min B."/>
            <person name="Park H."/>
            <person name="Park J.-H."/>
            <person name="Shin H.-D."/>
            <person name="Choi I.-G."/>
        </authorList>
    </citation>
    <scope>NUCLEOTIDE SEQUENCE [LARGE SCALE GENOMIC DNA]</scope>
    <source>
        <strain evidence="3 4">KUS-F28377</strain>
    </source>
</reference>
<comment type="caution">
    <text evidence="3">The sequence shown here is derived from an EMBL/GenBank/DDBJ whole genome shotgun (WGS) entry which is preliminary data.</text>
</comment>
<dbReference type="OrthoDB" id="5589766at2759"/>
<protein>
    <recommendedName>
        <fullName evidence="2">Protein Zds1 C-terminal domain-containing protein</fullName>
    </recommendedName>
</protein>
<organism evidence="3 4">
    <name type="scientific">Choanephora cucurbitarum</name>
    <dbReference type="NCBI Taxonomy" id="101091"/>
    <lineage>
        <taxon>Eukaryota</taxon>
        <taxon>Fungi</taxon>
        <taxon>Fungi incertae sedis</taxon>
        <taxon>Mucoromycota</taxon>
        <taxon>Mucoromycotina</taxon>
        <taxon>Mucoromycetes</taxon>
        <taxon>Mucorales</taxon>
        <taxon>Mucorineae</taxon>
        <taxon>Choanephoraceae</taxon>
        <taxon>Choanephoroideae</taxon>
        <taxon>Choanephora</taxon>
    </lineage>
</organism>
<feature type="domain" description="Protein Zds1 C-terminal" evidence="2">
    <location>
        <begin position="221"/>
        <end position="273"/>
    </location>
</feature>
<dbReference type="InParanoid" id="A0A1C7N5F6"/>
<feature type="compositionally biased region" description="Polar residues" evidence="1">
    <location>
        <begin position="114"/>
        <end position="125"/>
    </location>
</feature>
<dbReference type="AlphaFoldDB" id="A0A1C7N5F6"/>
<evidence type="ECO:0000313" key="4">
    <source>
        <dbReference type="Proteomes" id="UP000093000"/>
    </source>
</evidence>
<gene>
    <name evidence="3" type="ORF">A0J61_07593</name>
</gene>
<sequence length="348" mass="40263">MSSPVSVGKELKTLHGEEQTAQLYESAPPYRELSYYTTRNASERLDSILKSNLSPYQSNDIILTEKNTVETWTPCFTEKNQDKIKRTSKEHTKWTRIPLNEQDVPVQNSVGVTRYKSTPSHNLSLDEQERSSRKTHDEGCSLDIGEDEVCQLEVSDQLSSEVSPRSKRASWLYSLLNDFKRPHRLFLPITKKSTIVPSPSDTPPKKQRSFESLLHRKKPQPIPDSPIVYTRYPVQTEHAIYRLSHQKLSNSHRPLQQQVMISNLMFWYLSISNRKHKIQRGKKHEHVYASTPPSTEKASLDQMYMQKSYYASEAPKNSYQPIKNPYYSVNSLPSGHYYEKGGRTLEKN</sequence>
<dbReference type="GO" id="GO:0030010">
    <property type="term" value="P:establishment of cell polarity"/>
    <property type="evidence" value="ECO:0007669"/>
    <property type="project" value="TreeGrafter"/>
</dbReference>
<dbReference type="InterPro" id="IPR040206">
    <property type="entry name" value="Zds1/2"/>
</dbReference>
<keyword evidence="4" id="KW-1185">Reference proteome</keyword>
<dbReference type="InterPro" id="IPR013941">
    <property type="entry name" value="ZDS1_C"/>
</dbReference>
<evidence type="ECO:0000256" key="1">
    <source>
        <dbReference type="SAM" id="MobiDB-lite"/>
    </source>
</evidence>
<proteinExistence type="predicted"/>
<dbReference type="Proteomes" id="UP000093000">
    <property type="component" value="Unassembled WGS sequence"/>
</dbReference>
<feature type="region of interest" description="Disordered" evidence="1">
    <location>
        <begin position="1"/>
        <end position="25"/>
    </location>
</feature>
<dbReference type="EMBL" id="LUGH01000521">
    <property type="protein sequence ID" value="OBZ84353.1"/>
    <property type="molecule type" value="Genomic_DNA"/>
</dbReference>
<evidence type="ECO:0000259" key="2">
    <source>
        <dbReference type="SMART" id="SM01327"/>
    </source>
</evidence>
<dbReference type="GO" id="GO:0010971">
    <property type="term" value="P:positive regulation of G2/M transition of mitotic cell cycle"/>
    <property type="evidence" value="ECO:0007669"/>
    <property type="project" value="TreeGrafter"/>
</dbReference>
<dbReference type="GO" id="GO:0005737">
    <property type="term" value="C:cytoplasm"/>
    <property type="evidence" value="ECO:0007669"/>
    <property type="project" value="TreeGrafter"/>
</dbReference>